<feature type="domain" description="Xylanolytic transcriptional activator regulatory" evidence="8">
    <location>
        <begin position="267"/>
        <end position="346"/>
    </location>
</feature>
<comment type="caution">
    <text evidence="9">The sequence shown here is derived from an EMBL/GenBank/DDBJ whole genome shotgun (WGS) entry which is preliminary data.</text>
</comment>
<dbReference type="Pfam" id="PF04082">
    <property type="entry name" value="Fungal_trans"/>
    <property type="match status" value="1"/>
</dbReference>
<dbReference type="SMART" id="SM00906">
    <property type="entry name" value="Fungal_trans"/>
    <property type="match status" value="1"/>
</dbReference>
<evidence type="ECO:0000259" key="8">
    <source>
        <dbReference type="SMART" id="SM00906"/>
    </source>
</evidence>
<dbReference type="GO" id="GO:0008270">
    <property type="term" value="F:zinc ion binding"/>
    <property type="evidence" value="ECO:0007669"/>
    <property type="project" value="InterPro"/>
</dbReference>
<keyword evidence="6" id="KW-0539">Nucleus</keyword>
<feature type="compositionally biased region" description="Acidic residues" evidence="7">
    <location>
        <begin position="37"/>
        <end position="47"/>
    </location>
</feature>
<dbReference type="Proteomes" id="UP000193218">
    <property type="component" value="Unassembled WGS sequence"/>
</dbReference>
<evidence type="ECO:0000256" key="7">
    <source>
        <dbReference type="SAM" id="MobiDB-lite"/>
    </source>
</evidence>
<dbReference type="RefSeq" id="XP_021869477.1">
    <property type="nucleotide sequence ID" value="XM_022016498.1"/>
</dbReference>
<accession>A0A1Y1UCN3</accession>
<keyword evidence="1" id="KW-0479">Metal-binding</keyword>
<name>A0A1Y1UCN3_9TREE</name>
<dbReference type="GeneID" id="33558307"/>
<keyword evidence="3" id="KW-0805">Transcription regulation</keyword>
<sequence>MTIQESLARLSDQMKRMEERLQYIESTGSSRYRTRYEDDEDDGESAEEAAPLSTRSPPPQSEPGQTGSNGIDIVRNDVSTTAKTGGAEYRLTTDESGNITYHGVTALNSGPDVMVSPTLLATQGGGPAVPIPSLAESVSQNQALAPIFQALAASKHISVAPELGDALLSAFHCYEVFEITEHAAFLRDMVLGGPCYSELLLMVLYASASRMIDGLTEEQKLAQGDLFVKLAKAYLWKEMEGPTRITTIQSLLLLSARECALGEVSQGWNHAGLAFRMIQDLGIHHDPESVSGVSNLSLEEQATRDRLFWAAFVWDKALSMALGREPTLPPRPGGDPSVIPDFTNDDEPWTPFFVHPLNCPASLQGYVYPQASRSTVFRLLSRLAVIAHDIMMSLYGTKSRDNVPHVRMAFVNKTQKRLNELWSDIPAHLDPWPEGPSPPPHVFLLL</sequence>
<evidence type="ECO:0000256" key="5">
    <source>
        <dbReference type="ARBA" id="ARBA00023163"/>
    </source>
</evidence>
<proteinExistence type="predicted"/>
<protein>
    <submittedName>
        <fullName evidence="9">Fungal-specific transcription factor domain-domain-containing protein</fullName>
    </submittedName>
</protein>
<dbReference type="STRING" id="4999.A0A1Y1UCN3"/>
<evidence type="ECO:0000256" key="3">
    <source>
        <dbReference type="ARBA" id="ARBA00023015"/>
    </source>
</evidence>
<evidence type="ECO:0000256" key="4">
    <source>
        <dbReference type="ARBA" id="ARBA00023125"/>
    </source>
</evidence>
<evidence type="ECO:0000256" key="2">
    <source>
        <dbReference type="ARBA" id="ARBA00022833"/>
    </source>
</evidence>
<evidence type="ECO:0000313" key="10">
    <source>
        <dbReference type="Proteomes" id="UP000193218"/>
    </source>
</evidence>
<dbReference type="AlphaFoldDB" id="A0A1Y1UCN3"/>
<dbReference type="PANTHER" id="PTHR31313:SF85">
    <property type="entry name" value="ZN(II)2CYS6 TRANSCRIPTION FACTOR (EUROFUNG)"/>
    <property type="match status" value="1"/>
</dbReference>
<dbReference type="GO" id="GO:0003677">
    <property type="term" value="F:DNA binding"/>
    <property type="evidence" value="ECO:0007669"/>
    <property type="project" value="UniProtKB-KW"/>
</dbReference>
<evidence type="ECO:0000256" key="1">
    <source>
        <dbReference type="ARBA" id="ARBA00022723"/>
    </source>
</evidence>
<evidence type="ECO:0000256" key="6">
    <source>
        <dbReference type="ARBA" id="ARBA00023242"/>
    </source>
</evidence>
<dbReference type="PANTHER" id="PTHR31313">
    <property type="entry name" value="TY1 ENHANCER ACTIVATOR"/>
    <property type="match status" value="1"/>
</dbReference>
<feature type="region of interest" description="Disordered" evidence="7">
    <location>
        <begin position="25"/>
        <end position="72"/>
    </location>
</feature>
<dbReference type="CDD" id="cd12148">
    <property type="entry name" value="fungal_TF_MHR"/>
    <property type="match status" value="1"/>
</dbReference>
<dbReference type="InterPro" id="IPR007219">
    <property type="entry name" value="XnlR_reg_dom"/>
</dbReference>
<keyword evidence="5" id="KW-0804">Transcription</keyword>
<dbReference type="GO" id="GO:0006351">
    <property type="term" value="P:DNA-templated transcription"/>
    <property type="evidence" value="ECO:0007669"/>
    <property type="project" value="InterPro"/>
</dbReference>
<keyword evidence="2" id="KW-0862">Zinc</keyword>
<evidence type="ECO:0000313" key="9">
    <source>
        <dbReference type="EMBL" id="ORX35287.1"/>
    </source>
</evidence>
<organism evidence="9 10">
    <name type="scientific">Kockovaella imperatae</name>
    <dbReference type="NCBI Taxonomy" id="4999"/>
    <lineage>
        <taxon>Eukaryota</taxon>
        <taxon>Fungi</taxon>
        <taxon>Dikarya</taxon>
        <taxon>Basidiomycota</taxon>
        <taxon>Agaricomycotina</taxon>
        <taxon>Tremellomycetes</taxon>
        <taxon>Tremellales</taxon>
        <taxon>Cuniculitremaceae</taxon>
        <taxon>Kockovaella</taxon>
    </lineage>
</organism>
<gene>
    <name evidence="9" type="ORF">BD324DRAFT_632203</name>
</gene>
<reference evidence="9 10" key="1">
    <citation type="submission" date="2017-03" db="EMBL/GenBank/DDBJ databases">
        <title>Widespread Adenine N6-methylation of Active Genes in Fungi.</title>
        <authorList>
            <consortium name="DOE Joint Genome Institute"/>
            <person name="Mondo S.J."/>
            <person name="Dannebaum R.O."/>
            <person name="Kuo R.C."/>
            <person name="Louie K.B."/>
            <person name="Bewick A.J."/>
            <person name="Labutti K."/>
            <person name="Haridas S."/>
            <person name="Kuo A."/>
            <person name="Salamov A."/>
            <person name="Ahrendt S.R."/>
            <person name="Lau R."/>
            <person name="Bowen B.P."/>
            <person name="Lipzen A."/>
            <person name="Sullivan W."/>
            <person name="Andreopoulos W.B."/>
            <person name="Clum A."/>
            <person name="Lindquist E."/>
            <person name="Daum C."/>
            <person name="Northen T.R."/>
            <person name="Ramamoorthy G."/>
            <person name="Schmitz R.J."/>
            <person name="Gryganskyi A."/>
            <person name="Culley D."/>
            <person name="Magnuson J."/>
            <person name="James T.Y."/>
            <person name="O'Malley M.A."/>
            <person name="Stajich J.E."/>
            <person name="Spatafora J.W."/>
            <person name="Visel A."/>
            <person name="Grigoriev I.V."/>
        </authorList>
    </citation>
    <scope>NUCLEOTIDE SEQUENCE [LARGE SCALE GENOMIC DNA]</scope>
    <source>
        <strain evidence="9 10">NRRL Y-17943</strain>
    </source>
</reference>
<dbReference type="OrthoDB" id="2593029at2759"/>
<dbReference type="InParanoid" id="A0A1Y1UCN3"/>
<keyword evidence="4" id="KW-0238">DNA-binding</keyword>
<dbReference type="EMBL" id="NBSH01000011">
    <property type="protein sequence ID" value="ORX35287.1"/>
    <property type="molecule type" value="Genomic_DNA"/>
</dbReference>
<dbReference type="InterPro" id="IPR051615">
    <property type="entry name" value="Transcr_Regulatory_Elem"/>
</dbReference>
<keyword evidence="10" id="KW-1185">Reference proteome</keyword>